<comment type="caution">
    <text evidence="2">The sequence shown here is derived from an EMBL/GenBank/DDBJ whole genome shotgun (WGS) entry which is preliminary data.</text>
</comment>
<dbReference type="Proteomes" id="UP001341840">
    <property type="component" value="Unassembled WGS sequence"/>
</dbReference>
<keyword evidence="3" id="KW-1185">Reference proteome</keyword>
<protein>
    <submittedName>
        <fullName evidence="2">Uncharacterized protein</fullName>
    </submittedName>
</protein>
<feature type="compositionally biased region" description="Basic residues" evidence="1">
    <location>
        <begin position="156"/>
        <end position="172"/>
    </location>
</feature>
<proteinExistence type="predicted"/>
<organism evidence="2 3">
    <name type="scientific">Stylosanthes scabra</name>
    <dbReference type="NCBI Taxonomy" id="79078"/>
    <lineage>
        <taxon>Eukaryota</taxon>
        <taxon>Viridiplantae</taxon>
        <taxon>Streptophyta</taxon>
        <taxon>Embryophyta</taxon>
        <taxon>Tracheophyta</taxon>
        <taxon>Spermatophyta</taxon>
        <taxon>Magnoliopsida</taxon>
        <taxon>eudicotyledons</taxon>
        <taxon>Gunneridae</taxon>
        <taxon>Pentapetalae</taxon>
        <taxon>rosids</taxon>
        <taxon>fabids</taxon>
        <taxon>Fabales</taxon>
        <taxon>Fabaceae</taxon>
        <taxon>Papilionoideae</taxon>
        <taxon>50 kb inversion clade</taxon>
        <taxon>dalbergioids sensu lato</taxon>
        <taxon>Dalbergieae</taxon>
        <taxon>Pterocarpus clade</taxon>
        <taxon>Stylosanthes</taxon>
    </lineage>
</organism>
<evidence type="ECO:0000313" key="2">
    <source>
        <dbReference type="EMBL" id="MED6191611.1"/>
    </source>
</evidence>
<sequence>MEHGLELGQNIENSNVAHTEEYEPSSLSAPPGVEEWRRIKESQKGSVSGNEKNDCRIRAPKKKAKRVASLKLKDRVIGGLQGARKGGKKKKGKEIARIEDVDWLGDQDVNEDSDDIDCSDDDSDRMWRVGLEAGIQVEEDDRLRQYLKGSVAGDHKRGKRDSKKRQRGRKGGAAKEPTQVTKGGRWLCMEGTLVEINEFVLIVLIYGSNTPADRKVVWHEVVEVKRRSDAGAIAFSDFNKVLDPCERSNGLVNNVGMQQFKE</sequence>
<accession>A0ABU6X0F7</accession>
<reference evidence="2 3" key="1">
    <citation type="journal article" date="2023" name="Plants (Basel)">
        <title>Bridging the Gap: Combining Genomics and Transcriptomics Approaches to Understand Stylosanthes scabra, an Orphan Legume from the Brazilian Caatinga.</title>
        <authorList>
            <person name="Ferreira-Neto J.R.C."/>
            <person name="da Silva M.D."/>
            <person name="Binneck E."/>
            <person name="de Melo N.F."/>
            <person name="da Silva R.H."/>
            <person name="de Melo A.L.T.M."/>
            <person name="Pandolfi V."/>
            <person name="Bustamante F.O."/>
            <person name="Brasileiro-Vidal A.C."/>
            <person name="Benko-Iseppon A.M."/>
        </authorList>
    </citation>
    <scope>NUCLEOTIDE SEQUENCE [LARGE SCALE GENOMIC DNA]</scope>
    <source>
        <tissue evidence="2">Leaves</tissue>
    </source>
</reference>
<feature type="region of interest" description="Disordered" evidence="1">
    <location>
        <begin position="1"/>
        <end position="63"/>
    </location>
</feature>
<evidence type="ECO:0000313" key="3">
    <source>
        <dbReference type="Proteomes" id="UP001341840"/>
    </source>
</evidence>
<dbReference type="EMBL" id="JASCZI010211452">
    <property type="protein sequence ID" value="MED6191611.1"/>
    <property type="molecule type" value="Genomic_DNA"/>
</dbReference>
<name>A0ABU6X0F7_9FABA</name>
<gene>
    <name evidence="2" type="ORF">PIB30_001890</name>
</gene>
<feature type="compositionally biased region" description="Basic and acidic residues" evidence="1">
    <location>
        <begin position="34"/>
        <end position="43"/>
    </location>
</feature>
<evidence type="ECO:0000256" key="1">
    <source>
        <dbReference type="SAM" id="MobiDB-lite"/>
    </source>
</evidence>
<feature type="region of interest" description="Disordered" evidence="1">
    <location>
        <begin position="148"/>
        <end position="179"/>
    </location>
</feature>